<proteinExistence type="predicted"/>
<evidence type="ECO:0000256" key="1">
    <source>
        <dbReference type="SAM" id="Phobius"/>
    </source>
</evidence>
<dbReference type="AlphaFoldDB" id="A0A1J5Q8C6"/>
<organism evidence="2">
    <name type="scientific">mine drainage metagenome</name>
    <dbReference type="NCBI Taxonomy" id="410659"/>
    <lineage>
        <taxon>unclassified sequences</taxon>
        <taxon>metagenomes</taxon>
        <taxon>ecological metagenomes</taxon>
    </lineage>
</organism>
<reference evidence="2" key="1">
    <citation type="submission" date="2016-10" db="EMBL/GenBank/DDBJ databases">
        <title>Sequence of Gallionella enrichment culture.</title>
        <authorList>
            <person name="Poehlein A."/>
            <person name="Muehling M."/>
            <person name="Daniel R."/>
        </authorList>
    </citation>
    <scope>NUCLEOTIDE SEQUENCE</scope>
</reference>
<evidence type="ECO:0000313" key="2">
    <source>
        <dbReference type="EMBL" id="OIQ73731.1"/>
    </source>
</evidence>
<name>A0A1J5Q8C6_9ZZZZ</name>
<feature type="transmembrane region" description="Helical" evidence="1">
    <location>
        <begin position="45"/>
        <end position="62"/>
    </location>
</feature>
<gene>
    <name evidence="2" type="ORF">GALL_446260</name>
</gene>
<comment type="caution">
    <text evidence="2">The sequence shown here is derived from an EMBL/GenBank/DDBJ whole genome shotgun (WGS) entry which is preliminary data.</text>
</comment>
<dbReference type="EMBL" id="MLJW01002756">
    <property type="protein sequence ID" value="OIQ73731.1"/>
    <property type="molecule type" value="Genomic_DNA"/>
</dbReference>
<accession>A0A1J5Q8C6</accession>
<protein>
    <submittedName>
        <fullName evidence="2">Uncharacterized protein</fullName>
    </submittedName>
</protein>
<keyword evidence="1" id="KW-1133">Transmembrane helix</keyword>
<sequence length="133" mass="15347">MLTWLQRWCVYRQRTSFYLALLLLAWLAPRHIAVAAQDHLFAVAAFIALGWLGVNPILFWFVSVRLPEESRSRMTRCVVVGAGVLVLCALSWRGQRSLTFACRGLLGLAESWLWASEACCRQRLDPRRRGERW</sequence>
<keyword evidence="1" id="KW-0472">Membrane</keyword>
<keyword evidence="1" id="KW-0812">Transmembrane</keyword>
<feature type="transmembrane region" description="Helical" evidence="1">
    <location>
        <begin position="74"/>
        <end position="92"/>
    </location>
</feature>